<accession>A0A543C092</accession>
<dbReference type="PANTHER" id="PTHR43053:SF4">
    <property type="entry name" value="MYOGENESIS-REGULATING GLYCOSIDASE"/>
    <property type="match status" value="1"/>
</dbReference>
<dbReference type="Pfam" id="PF21365">
    <property type="entry name" value="Glyco_hydro_31_3rd"/>
    <property type="match status" value="1"/>
</dbReference>
<sequence length="758" mass="81826">MSHQAEPSKIRRSSGRRHRHAGTKPTSMLIGGVALHVVAGLSAATPASADPLGTPAGKQAATRFADQGASLVLTQPASNGAPGYRVVIDKHPFEVTTVRDGRTVLATTGSGPTAAPVRFVAGGTSYMATQVTSARWRGGVLTLHLATNDPGAGVTYTVTPKTDRYAVHWQVDNEPRVVSSVGGDYALGSAGDWYGEGIVENDQGAPYSDQPWPLSSGQVNDDVVGPFSYFVHNPFWFTRSGAGIWVDTDNVMNVQINQGGNGLASLLVTNSTHSNDGDVGAPAAVGESRKYDATVFVESTPRNVYEDYIGIAGHPQKSDTLPSEYKTPMWNSWGDLALDVNQASFLAYAKSLVANRLPGHLVELDDGWAAGYADHAFNQPDKFPDPKAMTDEIHRLGFKFGLWDTFYDNRDGDRASSLWPYLDQRGYLLKAVSNPIPAGSNSSCATPWFGGDASDNPGLVDLANPAARAWLKGQIDTLAKKYGIDGWKFDTQIYDPRCQPYAGTSKQGYLKAGLDFVDQYDLTGQGMITSAWTGTQRYGFATDAIDKTSDWDGLQAAAHQALAISTIGYPFTEMDMIGGSDGSDPPTSPTKPVLVRWAQAEALTPLMMGSVNPTRYDQQTIDLYRDAIQLHERLWPYLMRQVGRAVANGEPIMKPIFFNYPGDQRSYAVNDEWLFGDSLLSAPVLTDATSRNIHVPDGNWYDVGHKCVVNGQADLSGYPVTLADVPMFIKLGTGETSMLLNALTHSKHVKADTPRCAA</sequence>
<dbReference type="Proteomes" id="UP000316096">
    <property type="component" value="Unassembled WGS sequence"/>
</dbReference>
<comment type="similarity">
    <text evidence="1 4">Belongs to the glycosyl hydrolase 31 family.</text>
</comment>
<organism evidence="8 9">
    <name type="scientific">Actinoallomurus bryophytorum</name>
    <dbReference type="NCBI Taxonomy" id="1490222"/>
    <lineage>
        <taxon>Bacteria</taxon>
        <taxon>Bacillati</taxon>
        <taxon>Actinomycetota</taxon>
        <taxon>Actinomycetes</taxon>
        <taxon>Streptosporangiales</taxon>
        <taxon>Thermomonosporaceae</taxon>
        <taxon>Actinoallomurus</taxon>
    </lineage>
</organism>
<reference evidence="8 9" key="1">
    <citation type="submission" date="2019-06" db="EMBL/GenBank/DDBJ databases">
        <title>Sequencing the genomes of 1000 actinobacteria strains.</title>
        <authorList>
            <person name="Klenk H.-P."/>
        </authorList>
    </citation>
    <scope>NUCLEOTIDE SEQUENCE [LARGE SCALE GENOMIC DNA]</scope>
    <source>
        <strain evidence="8 9">DSM 102200</strain>
    </source>
</reference>
<evidence type="ECO:0000313" key="8">
    <source>
        <dbReference type="EMBL" id="TQL90499.1"/>
    </source>
</evidence>
<dbReference type="SUPFAM" id="SSF51445">
    <property type="entry name" value="(Trans)glycosidases"/>
    <property type="match status" value="1"/>
</dbReference>
<evidence type="ECO:0000256" key="2">
    <source>
        <dbReference type="ARBA" id="ARBA00022801"/>
    </source>
</evidence>
<dbReference type="Gene3D" id="3.20.20.80">
    <property type="entry name" value="Glycosidases"/>
    <property type="match status" value="1"/>
</dbReference>
<dbReference type="PANTHER" id="PTHR43053">
    <property type="entry name" value="GLYCOSIDASE FAMILY 31"/>
    <property type="match status" value="1"/>
</dbReference>
<dbReference type="GO" id="GO:0005975">
    <property type="term" value="P:carbohydrate metabolic process"/>
    <property type="evidence" value="ECO:0007669"/>
    <property type="project" value="InterPro"/>
</dbReference>
<feature type="domain" description="Glycosyl hydrolase family 31 C-terminal" evidence="7">
    <location>
        <begin position="649"/>
        <end position="732"/>
    </location>
</feature>
<evidence type="ECO:0000256" key="5">
    <source>
        <dbReference type="SAM" id="MobiDB-lite"/>
    </source>
</evidence>
<name>A0A543C092_9ACTN</name>
<dbReference type="GO" id="GO:0004553">
    <property type="term" value="F:hydrolase activity, hydrolyzing O-glycosyl compounds"/>
    <property type="evidence" value="ECO:0007669"/>
    <property type="project" value="InterPro"/>
</dbReference>
<dbReference type="AlphaFoldDB" id="A0A543C092"/>
<dbReference type="Pfam" id="PF01055">
    <property type="entry name" value="Glyco_hydro_31_2nd"/>
    <property type="match status" value="1"/>
</dbReference>
<evidence type="ECO:0000259" key="6">
    <source>
        <dbReference type="Pfam" id="PF01055"/>
    </source>
</evidence>
<evidence type="ECO:0000259" key="7">
    <source>
        <dbReference type="Pfam" id="PF21365"/>
    </source>
</evidence>
<evidence type="ECO:0000256" key="1">
    <source>
        <dbReference type="ARBA" id="ARBA00007806"/>
    </source>
</evidence>
<feature type="region of interest" description="Disordered" evidence="5">
    <location>
        <begin position="1"/>
        <end position="27"/>
    </location>
</feature>
<keyword evidence="3 4" id="KW-0326">Glycosidase</keyword>
<dbReference type="CDD" id="cd06592">
    <property type="entry name" value="GH31_NET37"/>
    <property type="match status" value="1"/>
</dbReference>
<dbReference type="InterPro" id="IPR048395">
    <property type="entry name" value="Glyco_hydro_31_C"/>
</dbReference>
<feature type="domain" description="Glycoside hydrolase family 31 TIM barrel" evidence="6">
    <location>
        <begin position="341"/>
        <end position="639"/>
    </location>
</feature>
<dbReference type="InterPro" id="IPR050985">
    <property type="entry name" value="Alpha-glycosidase_related"/>
</dbReference>
<protein>
    <submittedName>
        <fullName evidence="8">Glycosyl hydrolase family 31</fullName>
    </submittedName>
</protein>
<keyword evidence="9" id="KW-1185">Reference proteome</keyword>
<dbReference type="InterPro" id="IPR017853">
    <property type="entry name" value="GH"/>
</dbReference>
<dbReference type="Gene3D" id="2.60.40.1180">
    <property type="entry name" value="Golgi alpha-mannosidase II"/>
    <property type="match status" value="1"/>
</dbReference>
<keyword evidence="2 4" id="KW-0378">Hydrolase</keyword>
<dbReference type="RefSeq" id="WP_185792674.1">
    <property type="nucleotide sequence ID" value="NZ_VFOZ01000002.1"/>
</dbReference>
<evidence type="ECO:0000313" key="9">
    <source>
        <dbReference type="Proteomes" id="UP000316096"/>
    </source>
</evidence>
<evidence type="ECO:0000256" key="3">
    <source>
        <dbReference type="ARBA" id="ARBA00023295"/>
    </source>
</evidence>
<dbReference type="InterPro" id="IPR000322">
    <property type="entry name" value="Glyco_hydro_31_TIM"/>
</dbReference>
<dbReference type="EMBL" id="VFOZ01000002">
    <property type="protein sequence ID" value="TQL90499.1"/>
    <property type="molecule type" value="Genomic_DNA"/>
</dbReference>
<feature type="compositionally biased region" description="Basic residues" evidence="5">
    <location>
        <begin position="10"/>
        <end position="22"/>
    </location>
</feature>
<dbReference type="InterPro" id="IPR013780">
    <property type="entry name" value="Glyco_hydro_b"/>
</dbReference>
<dbReference type="SUPFAM" id="SSF51011">
    <property type="entry name" value="Glycosyl hydrolase domain"/>
    <property type="match status" value="1"/>
</dbReference>
<evidence type="ECO:0000256" key="4">
    <source>
        <dbReference type="RuleBase" id="RU361185"/>
    </source>
</evidence>
<comment type="caution">
    <text evidence="8">The sequence shown here is derived from an EMBL/GenBank/DDBJ whole genome shotgun (WGS) entry which is preliminary data.</text>
</comment>
<gene>
    <name evidence="8" type="ORF">FB559_7804</name>
</gene>
<proteinExistence type="inferred from homology"/>